<dbReference type="Gene3D" id="3.30.1220.10">
    <property type="entry name" value="CobW-like, C-terminal domain"/>
    <property type="match status" value="1"/>
</dbReference>
<dbReference type="GO" id="GO:0140359">
    <property type="term" value="F:ABC-type transporter activity"/>
    <property type="evidence" value="ECO:0007669"/>
    <property type="project" value="InterPro"/>
</dbReference>
<dbReference type="InterPro" id="IPR003593">
    <property type="entry name" value="AAA+_ATPase"/>
</dbReference>
<keyword evidence="2" id="KW-0813">Transport</keyword>
<dbReference type="Proteomes" id="UP000239899">
    <property type="component" value="Unassembled WGS sequence"/>
</dbReference>
<keyword evidence="3 13" id="KW-0812">Transmembrane</keyword>
<reference evidence="15 16" key="1">
    <citation type="journal article" date="2018" name="Plant J.">
        <title>Genome sequences of Chlorella sorokiniana UTEX 1602 and Micractinium conductrix SAG 241.80: implications to maltose excretion by a green alga.</title>
        <authorList>
            <person name="Arriola M.B."/>
            <person name="Velmurugan N."/>
            <person name="Zhang Y."/>
            <person name="Plunkett M.H."/>
            <person name="Hondzo H."/>
            <person name="Barney B.M."/>
        </authorList>
    </citation>
    <scope>NUCLEOTIDE SEQUENCE [LARGE SCALE GENOMIC DNA]</scope>
    <source>
        <strain evidence="16">UTEX 1602</strain>
    </source>
</reference>
<organism evidence="15 16">
    <name type="scientific">Chlorella sorokiniana</name>
    <name type="common">Freshwater green alga</name>
    <dbReference type="NCBI Taxonomy" id="3076"/>
    <lineage>
        <taxon>Eukaryota</taxon>
        <taxon>Viridiplantae</taxon>
        <taxon>Chlorophyta</taxon>
        <taxon>core chlorophytes</taxon>
        <taxon>Trebouxiophyceae</taxon>
        <taxon>Chlorellales</taxon>
        <taxon>Chlorellaceae</taxon>
        <taxon>Chlorella clade</taxon>
        <taxon>Chlorella</taxon>
    </lineage>
</organism>
<comment type="catalytic activity">
    <reaction evidence="11">
        <text>GTP + H2O = GDP + phosphate + H(+)</text>
        <dbReference type="Rhea" id="RHEA:19669"/>
        <dbReference type="ChEBI" id="CHEBI:15377"/>
        <dbReference type="ChEBI" id="CHEBI:15378"/>
        <dbReference type="ChEBI" id="CHEBI:37565"/>
        <dbReference type="ChEBI" id="CHEBI:43474"/>
        <dbReference type="ChEBI" id="CHEBI:58189"/>
    </reaction>
    <physiologicalReaction direction="left-to-right" evidence="11">
        <dbReference type="Rhea" id="RHEA:19670"/>
    </physiologicalReaction>
</comment>
<keyword evidence="16" id="KW-1185">Reference proteome</keyword>
<evidence type="ECO:0000259" key="14">
    <source>
        <dbReference type="PROSITE" id="PS50893"/>
    </source>
</evidence>
<dbReference type="OrthoDB" id="566375at2759"/>
<evidence type="ECO:0000256" key="12">
    <source>
        <dbReference type="SAM" id="MobiDB-lite"/>
    </source>
</evidence>
<name>A0A2P6TPV7_CHLSO</name>
<dbReference type="PROSITE" id="PS00211">
    <property type="entry name" value="ABC_TRANSPORTER_1"/>
    <property type="match status" value="1"/>
</dbReference>
<evidence type="ECO:0000256" key="13">
    <source>
        <dbReference type="SAM" id="Phobius"/>
    </source>
</evidence>
<feature type="transmembrane region" description="Helical" evidence="13">
    <location>
        <begin position="958"/>
        <end position="981"/>
    </location>
</feature>
<evidence type="ECO:0000256" key="4">
    <source>
        <dbReference type="ARBA" id="ARBA00022741"/>
    </source>
</evidence>
<dbReference type="GO" id="GO:0016887">
    <property type="term" value="F:ATP hydrolysis activity"/>
    <property type="evidence" value="ECO:0007669"/>
    <property type="project" value="InterPro"/>
</dbReference>
<proteinExistence type="inferred from homology"/>
<comment type="subcellular location">
    <subcellularLocation>
        <location evidence="1">Membrane</location>
        <topology evidence="1">Multi-pass membrane protein</topology>
    </subcellularLocation>
</comment>
<dbReference type="Pfam" id="PF00005">
    <property type="entry name" value="ABC_tran"/>
    <property type="match status" value="1"/>
</dbReference>
<feature type="compositionally biased region" description="Low complexity" evidence="12">
    <location>
        <begin position="301"/>
        <end position="317"/>
    </location>
</feature>
<keyword evidence="9" id="KW-0143">Chaperone</keyword>
<feature type="transmembrane region" description="Helical" evidence="13">
    <location>
        <begin position="1039"/>
        <end position="1065"/>
    </location>
</feature>
<dbReference type="InterPro" id="IPR050352">
    <property type="entry name" value="ABCG_transporters"/>
</dbReference>
<dbReference type="GO" id="GO:0016020">
    <property type="term" value="C:membrane"/>
    <property type="evidence" value="ECO:0007669"/>
    <property type="project" value="UniProtKB-SubCell"/>
</dbReference>
<feature type="compositionally biased region" description="Low complexity" evidence="12">
    <location>
        <begin position="876"/>
        <end position="890"/>
    </location>
</feature>
<evidence type="ECO:0000256" key="1">
    <source>
        <dbReference type="ARBA" id="ARBA00004141"/>
    </source>
</evidence>
<evidence type="ECO:0000256" key="6">
    <source>
        <dbReference type="ARBA" id="ARBA00022840"/>
    </source>
</evidence>
<dbReference type="GO" id="GO:0005524">
    <property type="term" value="F:ATP binding"/>
    <property type="evidence" value="ECO:0007669"/>
    <property type="project" value="UniProtKB-KW"/>
</dbReference>
<gene>
    <name evidence="15" type="ORF">C2E21_4958</name>
</gene>
<dbReference type="EMBL" id="LHPG02000009">
    <property type="protein sequence ID" value="PRW56065.1"/>
    <property type="molecule type" value="Genomic_DNA"/>
</dbReference>
<keyword evidence="8 13" id="KW-0472">Membrane</keyword>
<evidence type="ECO:0000256" key="11">
    <source>
        <dbReference type="ARBA" id="ARBA00049117"/>
    </source>
</evidence>
<feature type="transmembrane region" description="Helical" evidence="13">
    <location>
        <begin position="928"/>
        <end position="946"/>
    </location>
</feature>
<evidence type="ECO:0000256" key="3">
    <source>
        <dbReference type="ARBA" id="ARBA00022692"/>
    </source>
</evidence>
<dbReference type="InterPro" id="IPR017871">
    <property type="entry name" value="ABC_transporter-like_CS"/>
</dbReference>
<dbReference type="SMART" id="SM00382">
    <property type="entry name" value="AAA"/>
    <property type="match status" value="1"/>
</dbReference>
<dbReference type="STRING" id="3076.A0A2P6TPV7"/>
<dbReference type="InterPro" id="IPR013525">
    <property type="entry name" value="ABC2_TM"/>
</dbReference>
<keyword evidence="4" id="KW-0547">Nucleotide-binding</keyword>
<dbReference type="Pfam" id="PF01061">
    <property type="entry name" value="ABC2_membrane"/>
    <property type="match status" value="1"/>
</dbReference>
<dbReference type="InterPro" id="IPR027417">
    <property type="entry name" value="P-loop_NTPase"/>
</dbReference>
<dbReference type="InterPro" id="IPR003495">
    <property type="entry name" value="CobW/HypB/UreG_nucleotide-bd"/>
</dbReference>
<comment type="caution">
    <text evidence="15">The sequence shown here is derived from an EMBL/GenBank/DDBJ whole genome shotgun (WGS) entry which is preliminary data.</text>
</comment>
<evidence type="ECO:0000256" key="9">
    <source>
        <dbReference type="ARBA" id="ARBA00023186"/>
    </source>
</evidence>
<dbReference type="CDD" id="cd03112">
    <property type="entry name" value="CobW-like"/>
    <property type="match status" value="1"/>
</dbReference>
<dbReference type="PROSITE" id="PS50893">
    <property type="entry name" value="ABC_TRANSPORTER_2"/>
    <property type="match status" value="1"/>
</dbReference>
<dbReference type="AlphaFoldDB" id="A0A2P6TPV7"/>
<dbReference type="SUPFAM" id="SSF52540">
    <property type="entry name" value="P-loop containing nucleoside triphosphate hydrolases"/>
    <property type="match status" value="2"/>
</dbReference>
<evidence type="ECO:0000313" key="16">
    <source>
        <dbReference type="Proteomes" id="UP000239899"/>
    </source>
</evidence>
<keyword evidence="5" id="KW-0378">Hydrolase</keyword>
<comment type="similarity">
    <text evidence="10">Belongs to the SIMIBI class G3E GTPase family. ZNG1 subfamily.</text>
</comment>
<dbReference type="InterPro" id="IPR003439">
    <property type="entry name" value="ABC_transporter-like_ATP-bd"/>
</dbReference>
<evidence type="ECO:0000256" key="2">
    <source>
        <dbReference type="ARBA" id="ARBA00022448"/>
    </source>
</evidence>
<evidence type="ECO:0000256" key="10">
    <source>
        <dbReference type="ARBA" id="ARBA00034320"/>
    </source>
</evidence>
<feature type="domain" description="ABC transporter" evidence="14">
    <location>
        <begin position="545"/>
        <end position="800"/>
    </location>
</feature>
<evidence type="ECO:0000256" key="8">
    <source>
        <dbReference type="ARBA" id="ARBA00023136"/>
    </source>
</evidence>
<dbReference type="Gene3D" id="3.40.50.300">
    <property type="entry name" value="P-loop containing nucleotide triphosphate hydrolases"/>
    <property type="match status" value="2"/>
</dbReference>
<dbReference type="Pfam" id="PF02492">
    <property type="entry name" value="cobW"/>
    <property type="match status" value="1"/>
</dbReference>
<protein>
    <submittedName>
        <fullName evidence="15">ABC transporter G family member 22</fullName>
    </submittedName>
</protein>
<accession>A0A2P6TPV7</accession>
<sequence>MSSSDDEEVPLAVPIAAAAVAAPASGTAEVAQPAGKSSAAAGAVAATAPPPPPPAQVQPVPVTLITGFLGAGKTTLVNHILTAKHGYRCAVLLNEIADSADIERALVKEPEGQDASPLAQWTELENGCICCSAKNDMVKALESLMQQRDRFDYVLIETTGLANPGPVAAALWTDEQLESSICLDCIVTVVDARHIRRQLADPRPDGGVNEAQQQVAFADVVLLNKTDLADAQQLQQIESEIRGVNAEAGINRCQRCTIDLRLILNTGMYSAGLRGAAAAAGGSGGDGGGAAGAADGTAAAAVGGATQPQQQQQQEQAEGTEHACGPQCGNPEHHHHHHHGSDSDPNKVGTVTITLPPGQPLDLARLRHWLDTLLWEDGTADAADLFRIKGLLCVAGSSHKHVLQGVHEIYDVVEGPEWRPGEPRGSKLVFIGRRLRRDALAAGLQACAGMPGLVRSTEEAARAEQEAASVSLQIGAAGLEAELEALGALGEIKRVAIDIRHISAHVPLMAAAQKQQGGGGVAALKRLLPSPAALGRRITSQASLLKGGSSSKLSGSHRQVLFNISGSVEPGEVLALMGPSGSGKTTLLTICGGRAQKRLHVEGGAVFNGQPLTKALKRRDDLLHEALTVHETLYYAAMLRLPRSMSHEDKMRRVDVVTTALGLHTCRDTIIGGFFRKGVSGGERKRASIAVELLIDPSVLLLDEPTSGLDSTTSMHVMLVLRHLAGEAVLGASPGAVGHAIYYGQAAAAAAWFGSLGYSLPFGCSLADFILDLASGDVGTQHRDGEASRVHLVQAAEAFLAQHPQDGYCGQQHSSGVGTAADEAFKPVHLGPLEAPDSSVGLGGEGSCPSEPGSPVLVGAAAVRLDGVTVERLEGKPSSGGSMAAPAAEGKSAPQGEHRWGAPWATQVALLFRRSLRTRRFQSMSTQDIVQAAVISLLAGLCWWQAGQDDTVLGARNTLGLLFFLVMLLSFRALYNSLFTFPEEFKHMLKERASGMYRLSAFYFARIGSDLPMDFLLPSIQIVVVYWMGGLRRNAWAFLGQYGVSLLAMLVAQSIGLLLGCLTMVPKTAQTIASIVMLTMVLTGGFFALQLPAWISWLKWLSYIYYALQIMLFIEFDGGNRQLYACTDPAAADTCALTSPDHPETAAGCTPIDDIQSSMGLLQDPSSQGDAIRNAFVLLGMLVFFRVLVYLVLRRRTSSL</sequence>
<feature type="compositionally biased region" description="Low complexity" evidence="12">
    <location>
        <begin position="26"/>
        <end position="47"/>
    </location>
</feature>
<keyword evidence="7 13" id="KW-1133">Transmembrane helix</keyword>
<keyword evidence="6" id="KW-0067">ATP-binding</keyword>
<feature type="transmembrane region" description="Helical" evidence="13">
    <location>
        <begin position="1171"/>
        <end position="1193"/>
    </location>
</feature>
<dbReference type="PANTHER" id="PTHR48041">
    <property type="entry name" value="ABC TRANSPORTER G FAMILY MEMBER 28"/>
    <property type="match status" value="1"/>
</dbReference>
<feature type="region of interest" description="Disordered" evidence="12">
    <location>
        <begin position="26"/>
        <end position="57"/>
    </location>
</feature>
<feature type="region of interest" description="Disordered" evidence="12">
    <location>
        <begin position="301"/>
        <end position="351"/>
    </location>
</feature>
<evidence type="ECO:0000313" key="15">
    <source>
        <dbReference type="EMBL" id="PRW56065.1"/>
    </source>
</evidence>
<evidence type="ECO:0000256" key="7">
    <source>
        <dbReference type="ARBA" id="ARBA00022989"/>
    </source>
</evidence>
<dbReference type="SUPFAM" id="SSF90002">
    <property type="entry name" value="Hypothetical protein YjiA, C-terminal domain"/>
    <property type="match status" value="1"/>
</dbReference>
<dbReference type="PANTHER" id="PTHR48041:SF125">
    <property type="entry name" value="ABC TRANSPORTER G FAMILY"/>
    <property type="match status" value="1"/>
</dbReference>
<dbReference type="InterPro" id="IPR036627">
    <property type="entry name" value="CobW-likC_sf"/>
</dbReference>
<dbReference type="SMART" id="SM00833">
    <property type="entry name" value="CobW_C"/>
    <property type="match status" value="1"/>
</dbReference>
<feature type="region of interest" description="Disordered" evidence="12">
    <location>
        <begin position="874"/>
        <end position="898"/>
    </location>
</feature>
<feature type="transmembrane region" description="Helical" evidence="13">
    <location>
        <begin position="1072"/>
        <end position="1095"/>
    </location>
</feature>
<dbReference type="InterPro" id="IPR011629">
    <property type="entry name" value="CobW-like_C"/>
</dbReference>
<dbReference type="Pfam" id="PF07683">
    <property type="entry name" value="CobW_C"/>
    <property type="match status" value="1"/>
</dbReference>
<evidence type="ECO:0000256" key="5">
    <source>
        <dbReference type="ARBA" id="ARBA00022801"/>
    </source>
</evidence>